<evidence type="ECO:0000313" key="4">
    <source>
        <dbReference type="EMBL" id="MFD1322924.1"/>
    </source>
</evidence>
<evidence type="ECO:0000256" key="1">
    <source>
        <dbReference type="SAM" id="MobiDB-lite"/>
    </source>
</evidence>
<keyword evidence="2" id="KW-0472">Membrane</keyword>
<feature type="transmembrane region" description="Helical" evidence="2">
    <location>
        <begin position="171"/>
        <end position="191"/>
    </location>
</feature>
<protein>
    <submittedName>
        <fullName evidence="4">DUF2510 domain-containing protein</fullName>
    </submittedName>
</protein>
<keyword evidence="2" id="KW-1133">Transmembrane helix</keyword>
<name>A0ABW3YFF0_9ACTN</name>
<comment type="caution">
    <text evidence="4">The sequence shown here is derived from an EMBL/GenBank/DDBJ whole genome shotgun (WGS) entry which is preliminary data.</text>
</comment>
<feature type="transmembrane region" description="Helical" evidence="2">
    <location>
        <begin position="233"/>
        <end position="251"/>
    </location>
</feature>
<feature type="transmembrane region" description="Helical" evidence="2">
    <location>
        <begin position="113"/>
        <end position="133"/>
    </location>
</feature>
<feature type="transmembrane region" description="Helical" evidence="2">
    <location>
        <begin position="203"/>
        <end position="221"/>
    </location>
</feature>
<evidence type="ECO:0000259" key="3">
    <source>
        <dbReference type="Pfam" id="PF10708"/>
    </source>
</evidence>
<keyword evidence="2" id="KW-0812">Transmembrane</keyword>
<reference evidence="5" key="1">
    <citation type="journal article" date="2019" name="Int. J. Syst. Evol. Microbiol.">
        <title>The Global Catalogue of Microorganisms (GCM) 10K type strain sequencing project: providing services to taxonomists for standard genome sequencing and annotation.</title>
        <authorList>
            <consortium name="The Broad Institute Genomics Platform"/>
            <consortium name="The Broad Institute Genome Sequencing Center for Infectious Disease"/>
            <person name="Wu L."/>
            <person name="Ma J."/>
        </authorList>
    </citation>
    <scope>NUCLEOTIDE SEQUENCE [LARGE SCALE GENOMIC DNA]</scope>
    <source>
        <strain evidence="5">JCM 31037</strain>
    </source>
</reference>
<feature type="domain" description="DUF2510" evidence="3">
    <location>
        <begin position="21"/>
        <end position="46"/>
    </location>
</feature>
<feature type="region of interest" description="Disordered" evidence="1">
    <location>
        <begin position="49"/>
        <end position="84"/>
    </location>
</feature>
<evidence type="ECO:0000256" key="2">
    <source>
        <dbReference type="SAM" id="Phobius"/>
    </source>
</evidence>
<dbReference type="EMBL" id="JBHTMP010000025">
    <property type="protein sequence ID" value="MFD1322924.1"/>
    <property type="molecule type" value="Genomic_DNA"/>
</dbReference>
<dbReference type="Proteomes" id="UP001597260">
    <property type="component" value="Unassembled WGS sequence"/>
</dbReference>
<accession>A0ABW3YFF0</accession>
<sequence length="261" mass="28437">MRDYPESTCRLQQNGEAGMRAGWFPDPTGRYPLRWHDGIQWTPQAMDGWQRPVVDPLPPPAGRQLSSPAGPAQPPYVPRVPAQPASVPVRPPSVPVRPPSVPVQPQALPIWRYAFIGVAAVLMMLGLVLLPWVEVWDGNDWRGTSYPRVAVAVSRYGGEDLNLWQQLYNHGLAVGMAVAALLGTVATVVLATRGPGPVPDWCLIPLLLVFVFFVASFLGWPSASAGAGVRVGWAPYLVSFAFLLLGIAIPVEQEARRDGRR</sequence>
<dbReference type="Pfam" id="PF10708">
    <property type="entry name" value="DUF2510"/>
    <property type="match status" value="1"/>
</dbReference>
<gene>
    <name evidence="4" type="ORF">ACFQ4H_17670</name>
</gene>
<keyword evidence="5" id="KW-1185">Reference proteome</keyword>
<evidence type="ECO:0000313" key="5">
    <source>
        <dbReference type="Proteomes" id="UP001597260"/>
    </source>
</evidence>
<organism evidence="4 5">
    <name type="scientific">Micromonospora sonneratiae</name>
    <dbReference type="NCBI Taxonomy" id="1184706"/>
    <lineage>
        <taxon>Bacteria</taxon>
        <taxon>Bacillati</taxon>
        <taxon>Actinomycetota</taxon>
        <taxon>Actinomycetes</taxon>
        <taxon>Micromonosporales</taxon>
        <taxon>Micromonosporaceae</taxon>
        <taxon>Micromonospora</taxon>
    </lineage>
</organism>
<dbReference type="InterPro" id="IPR018929">
    <property type="entry name" value="DUF2510"/>
</dbReference>
<proteinExistence type="predicted"/>